<feature type="signal peptide" evidence="1">
    <location>
        <begin position="1"/>
        <end position="25"/>
    </location>
</feature>
<organism evidence="2 3">
    <name type="scientific">Niabella drilacis (strain DSM 25811 / CCM 8410 / CCUG 62505 / LMG 26954 / E90)</name>
    <dbReference type="NCBI Taxonomy" id="1285928"/>
    <lineage>
        <taxon>Bacteria</taxon>
        <taxon>Pseudomonadati</taxon>
        <taxon>Bacteroidota</taxon>
        <taxon>Chitinophagia</taxon>
        <taxon>Chitinophagales</taxon>
        <taxon>Chitinophagaceae</taxon>
        <taxon>Niabella</taxon>
    </lineage>
</organism>
<feature type="chain" id="PRO_5011534413" description="DUF2625 domain-containing protein" evidence="1">
    <location>
        <begin position="26"/>
        <end position="253"/>
    </location>
</feature>
<evidence type="ECO:0000256" key="1">
    <source>
        <dbReference type="SAM" id="SignalP"/>
    </source>
</evidence>
<reference evidence="3" key="1">
    <citation type="submission" date="2016-10" db="EMBL/GenBank/DDBJ databases">
        <authorList>
            <person name="Varghese N."/>
            <person name="Submissions S."/>
        </authorList>
    </citation>
    <scope>NUCLEOTIDE SEQUENCE [LARGE SCALE GENOMIC DNA]</scope>
    <source>
        <strain evidence="3">DSM 25811 / CCM 8410 / LMG 26954 / E90</strain>
    </source>
</reference>
<name>A0A1G6LJ62_NIADE</name>
<evidence type="ECO:0000313" key="2">
    <source>
        <dbReference type="EMBL" id="SDC43249.1"/>
    </source>
</evidence>
<dbReference type="AlphaFoldDB" id="A0A1G6LJ62"/>
<dbReference type="Pfam" id="PF10946">
    <property type="entry name" value="DUF2625"/>
    <property type="match status" value="1"/>
</dbReference>
<keyword evidence="3" id="KW-1185">Reference proteome</keyword>
<gene>
    <name evidence="2" type="ORF">SAMN04487894_102367</name>
</gene>
<dbReference type="NCBIfam" id="NF008498">
    <property type="entry name" value="PRK11408.1-5"/>
    <property type="match status" value="1"/>
</dbReference>
<keyword evidence="1" id="KW-0732">Signal</keyword>
<dbReference type="InterPro" id="IPR037883">
    <property type="entry name" value="Knr4/Smi1-like_sf"/>
</dbReference>
<proteinExistence type="predicted"/>
<evidence type="ECO:0008006" key="4">
    <source>
        <dbReference type="Google" id="ProtNLM"/>
    </source>
</evidence>
<accession>A0A1G6LJ62</accession>
<evidence type="ECO:0000313" key="3">
    <source>
        <dbReference type="Proteomes" id="UP000198757"/>
    </source>
</evidence>
<dbReference type="EMBL" id="FMZO01000002">
    <property type="protein sequence ID" value="SDC43249.1"/>
    <property type="molecule type" value="Genomic_DNA"/>
</dbReference>
<dbReference type="Proteomes" id="UP000198757">
    <property type="component" value="Unassembled WGS sequence"/>
</dbReference>
<dbReference type="SUPFAM" id="SSF160631">
    <property type="entry name" value="SMI1/KNR4-like"/>
    <property type="match status" value="1"/>
</dbReference>
<protein>
    <recommendedName>
        <fullName evidence="4">DUF2625 domain-containing protein</fullName>
    </recommendedName>
</protein>
<sequence>MVKTHNVTRLLLVVALIMITETTTAQKNMKPVNELINTSDPAWPLVQDWIKNAKNKVEVLPADSANAKDALVKLQVTTRSPMGAVVYETGGLLIDDGWIRILGSGSAKLKRSLPGWNKGKAFKDYGVPPSFLLIADDAVGGFFLLNGGALGEDAGKIYYFSPDNLEYEPLDIGYTDFLNFCFNSDLERFYEGHRWTGWRNEVAKLEGDKVFNFYPFLWTKEGKDINKNSRKIIPVEEQYLLNIDFRKQLGSDQ</sequence>
<dbReference type="InterPro" id="IPR021239">
    <property type="entry name" value="DUF2625"/>
</dbReference>